<dbReference type="Gene3D" id="3.40.50.620">
    <property type="entry name" value="HUPs"/>
    <property type="match status" value="1"/>
</dbReference>
<comment type="catalytic activity">
    <reaction evidence="18">
        <text>tRNA(Cys) + L-cysteine + ATP = L-cysteinyl-tRNA(Cys) + AMP + diphosphate</text>
        <dbReference type="Rhea" id="RHEA:17773"/>
        <dbReference type="Rhea" id="RHEA-COMP:9661"/>
        <dbReference type="Rhea" id="RHEA-COMP:9679"/>
        <dbReference type="ChEBI" id="CHEBI:30616"/>
        <dbReference type="ChEBI" id="CHEBI:33019"/>
        <dbReference type="ChEBI" id="CHEBI:35235"/>
        <dbReference type="ChEBI" id="CHEBI:78442"/>
        <dbReference type="ChEBI" id="CHEBI:78517"/>
        <dbReference type="ChEBI" id="CHEBI:456215"/>
        <dbReference type="EC" id="6.1.1.16"/>
    </reaction>
    <physiologicalReaction direction="right-to-left" evidence="18">
        <dbReference type="Rhea" id="RHEA:17775"/>
    </physiologicalReaction>
</comment>
<dbReference type="GO" id="GO:0005737">
    <property type="term" value="C:cytoplasm"/>
    <property type="evidence" value="ECO:0007669"/>
    <property type="project" value="TreeGrafter"/>
</dbReference>
<dbReference type="GO" id="GO:0006423">
    <property type="term" value="P:cysteinyl-tRNA aminoacylation"/>
    <property type="evidence" value="ECO:0007669"/>
    <property type="project" value="InterPro"/>
</dbReference>
<evidence type="ECO:0000256" key="2">
    <source>
        <dbReference type="ARBA" id="ARBA00005594"/>
    </source>
</evidence>
<dbReference type="InterPro" id="IPR032678">
    <property type="entry name" value="tRNA-synt_1_cat_dom"/>
</dbReference>
<evidence type="ECO:0000256" key="6">
    <source>
        <dbReference type="ARBA" id="ARBA00022741"/>
    </source>
</evidence>
<dbReference type="AlphaFoldDB" id="A0A3S3NW80"/>
<evidence type="ECO:0000256" key="15">
    <source>
        <dbReference type="ARBA" id="ARBA00047548"/>
    </source>
</evidence>
<comment type="catalytic activity">
    <reaction evidence="14">
        <text>S-disulfanyl-L-cysteine + tRNA(Cys) + ATP = (S)-disulfanyl-L-cysteinyl-tRNA(Cys) + AMP + diphosphate</text>
        <dbReference type="Rhea" id="RHEA:78651"/>
        <dbReference type="Rhea" id="RHEA-COMP:9661"/>
        <dbReference type="Rhea" id="RHEA-COMP:19120"/>
        <dbReference type="ChEBI" id="CHEBI:30616"/>
        <dbReference type="ChEBI" id="CHEBI:33019"/>
        <dbReference type="ChEBI" id="CHEBI:78442"/>
        <dbReference type="ChEBI" id="CHEBI:229465"/>
        <dbReference type="ChEBI" id="CHEBI:229521"/>
        <dbReference type="ChEBI" id="CHEBI:456215"/>
    </reaction>
    <physiologicalReaction direction="left-to-right" evidence="14">
        <dbReference type="Rhea" id="RHEA:78652"/>
    </physiologicalReaction>
</comment>
<evidence type="ECO:0000313" key="20">
    <source>
        <dbReference type="EMBL" id="RWS03050.1"/>
    </source>
</evidence>
<comment type="catalytic activity">
    <reaction evidence="17">
        <text>S-sulfanyl-L-cysteine + tRNA(Cys) + ATP = (S)-sulfanyl-L-cysteinyl-tRNA(Cys) + AMP + diphosphate</text>
        <dbReference type="Rhea" id="RHEA:78647"/>
        <dbReference type="Rhea" id="RHEA-COMP:9661"/>
        <dbReference type="Rhea" id="RHEA-COMP:19119"/>
        <dbReference type="ChEBI" id="CHEBI:30616"/>
        <dbReference type="ChEBI" id="CHEBI:33019"/>
        <dbReference type="ChEBI" id="CHEBI:58591"/>
        <dbReference type="ChEBI" id="CHEBI:78442"/>
        <dbReference type="ChEBI" id="CHEBI:229520"/>
        <dbReference type="ChEBI" id="CHEBI:456215"/>
    </reaction>
    <physiologicalReaction direction="left-to-right" evidence="17">
        <dbReference type="Rhea" id="RHEA:78648"/>
    </physiologicalReaction>
</comment>
<comment type="caution">
    <text evidence="20">The sequence shown here is derived from an EMBL/GenBank/DDBJ whole genome shotgun (WGS) entry which is preliminary data.</text>
</comment>
<keyword evidence="21" id="KW-1185">Reference proteome</keyword>
<evidence type="ECO:0000256" key="8">
    <source>
        <dbReference type="ARBA" id="ARBA00022840"/>
    </source>
</evidence>
<proteinExistence type="inferred from homology"/>
<evidence type="ECO:0000256" key="9">
    <source>
        <dbReference type="ARBA" id="ARBA00022917"/>
    </source>
</evidence>
<dbReference type="STRING" id="1965070.A0A3S3NW80"/>
<evidence type="ECO:0000256" key="5">
    <source>
        <dbReference type="ARBA" id="ARBA00022723"/>
    </source>
</evidence>
<comment type="catalytic activity">
    <reaction evidence="16">
        <text>S-sulfanyl-L-cysteine + L-cysteine = S-disulfanyl-L-cysteine + L-alanine</text>
        <dbReference type="Rhea" id="RHEA:78627"/>
        <dbReference type="ChEBI" id="CHEBI:35235"/>
        <dbReference type="ChEBI" id="CHEBI:57972"/>
        <dbReference type="ChEBI" id="CHEBI:58591"/>
        <dbReference type="ChEBI" id="CHEBI:229465"/>
    </reaction>
    <physiologicalReaction direction="left-to-right" evidence="16">
        <dbReference type="Rhea" id="RHEA:78628"/>
    </physiologicalReaction>
</comment>
<comment type="cofactor">
    <cofactor evidence="1">
        <name>Zn(2+)</name>
        <dbReference type="ChEBI" id="CHEBI:29105"/>
    </cofactor>
</comment>
<dbReference type="InterPro" id="IPR024909">
    <property type="entry name" value="Cys-tRNA/MSH_ligase"/>
</dbReference>
<dbReference type="OrthoDB" id="438179at2759"/>
<feature type="domain" description="tRNA synthetases class I catalytic" evidence="19">
    <location>
        <begin position="74"/>
        <end position="373"/>
    </location>
</feature>
<dbReference type="InterPro" id="IPR014729">
    <property type="entry name" value="Rossmann-like_a/b/a_fold"/>
</dbReference>
<keyword evidence="4 20" id="KW-0436">Ligase</keyword>
<keyword evidence="6" id="KW-0547">Nucleotide-binding</keyword>
<organism evidence="20 21">
    <name type="scientific">Dinothrombium tinctorium</name>
    <dbReference type="NCBI Taxonomy" id="1965070"/>
    <lineage>
        <taxon>Eukaryota</taxon>
        <taxon>Metazoa</taxon>
        <taxon>Ecdysozoa</taxon>
        <taxon>Arthropoda</taxon>
        <taxon>Chelicerata</taxon>
        <taxon>Arachnida</taxon>
        <taxon>Acari</taxon>
        <taxon>Acariformes</taxon>
        <taxon>Trombidiformes</taxon>
        <taxon>Prostigmata</taxon>
        <taxon>Anystina</taxon>
        <taxon>Parasitengona</taxon>
        <taxon>Trombidioidea</taxon>
        <taxon>Trombidiidae</taxon>
        <taxon>Dinothrombium</taxon>
    </lineage>
</organism>
<dbReference type="EMBL" id="NCKU01006912">
    <property type="protein sequence ID" value="RWS03050.1"/>
    <property type="molecule type" value="Genomic_DNA"/>
</dbReference>
<evidence type="ECO:0000256" key="13">
    <source>
        <dbReference type="ARBA" id="ARBA00045476"/>
    </source>
</evidence>
<dbReference type="SUPFAM" id="SSF47323">
    <property type="entry name" value="Anticodon-binding domain of a subclass of class I aminoacyl-tRNA synthetases"/>
    <property type="match status" value="1"/>
</dbReference>
<keyword evidence="5" id="KW-0479">Metal-binding</keyword>
<keyword evidence="9" id="KW-0648">Protein biosynthesis</keyword>
<evidence type="ECO:0000256" key="16">
    <source>
        <dbReference type="ARBA" id="ARBA00047731"/>
    </source>
</evidence>
<dbReference type="HAMAP" id="MF_00041">
    <property type="entry name" value="Cys_tRNA_synth"/>
    <property type="match status" value="1"/>
</dbReference>
<evidence type="ECO:0000259" key="19">
    <source>
        <dbReference type="Pfam" id="PF01406"/>
    </source>
</evidence>
<dbReference type="EC" id="6.1.1.16" evidence="3"/>
<evidence type="ECO:0000313" key="21">
    <source>
        <dbReference type="Proteomes" id="UP000285301"/>
    </source>
</evidence>
<evidence type="ECO:0000256" key="11">
    <source>
        <dbReference type="ARBA" id="ARBA00031499"/>
    </source>
</evidence>
<reference evidence="20 21" key="1">
    <citation type="journal article" date="2018" name="Gigascience">
        <title>Genomes of trombidid mites reveal novel predicted allergens and laterally-transferred genes associated with secondary metabolism.</title>
        <authorList>
            <person name="Dong X."/>
            <person name="Chaisiri K."/>
            <person name="Xia D."/>
            <person name="Armstrong S.D."/>
            <person name="Fang Y."/>
            <person name="Donnelly M.J."/>
            <person name="Kadowaki T."/>
            <person name="McGarry J.W."/>
            <person name="Darby A.C."/>
            <person name="Makepeace B.L."/>
        </authorList>
    </citation>
    <scope>NUCLEOTIDE SEQUENCE [LARGE SCALE GENOMIC DNA]</scope>
    <source>
        <strain evidence="20">UoL-WK</strain>
    </source>
</reference>
<evidence type="ECO:0000256" key="18">
    <source>
        <dbReference type="ARBA" id="ARBA00049046"/>
    </source>
</evidence>
<accession>A0A3S3NW80</accession>
<dbReference type="GO" id="GO:0046872">
    <property type="term" value="F:metal ion binding"/>
    <property type="evidence" value="ECO:0007669"/>
    <property type="project" value="UniProtKB-KW"/>
</dbReference>
<dbReference type="SUPFAM" id="SSF52374">
    <property type="entry name" value="Nucleotidylyl transferase"/>
    <property type="match status" value="1"/>
</dbReference>
<evidence type="ECO:0000256" key="3">
    <source>
        <dbReference type="ARBA" id="ARBA00012832"/>
    </source>
</evidence>
<dbReference type="Proteomes" id="UP000285301">
    <property type="component" value="Unassembled WGS sequence"/>
</dbReference>
<evidence type="ECO:0000256" key="17">
    <source>
        <dbReference type="ARBA" id="ARBA00048609"/>
    </source>
</evidence>
<evidence type="ECO:0000256" key="1">
    <source>
        <dbReference type="ARBA" id="ARBA00001947"/>
    </source>
</evidence>
<dbReference type="PRINTS" id="PR00983">
    <property type="entry name" value="TRNASYNTHCYS"/>
</dbReference>
<dbReference type="CDD" id="cd00672">
    <property type="entry name" value="CysRS_core"/>
    <property type="match status" value="1"/>
</dbReference>
<comment type="function">
    <text evidence="13">In addition to its role as an aminoacyl-tRNA synthetase, has also cysteine persulfide synthase activity. Produces reactive persulfide species such as cysteine persulfide (CysSSH) from substrate cysteine and mediate direct incorporation of CysSSH into proteins during translations, resulting in protein persulfides and polysulfides. CysSSHs behave as potent antioxidants and cellular protectants.</text>
</comment>
<evidence type="ECO:0000256" key="7">
    <source>
        <dbReference type="ARBA" id="ARBA00022833"/>
    </source>
</evidence>
<keyword evidence="7" id="KW-0862">Zinc</keyword>
<evidence type="ECO:0000256" key="14">
    <source>
        <dbReference type="ARBA" id="ARBA00047499"/>
    </source>
</evidence>
<protein>
    <recommendedName>
        <fullName evidence="3">cysteine--tRNA ligase</fullName>
        <ecNumber evidence="3">6.1.1.16</ecNumber>
    </recommendedName>
    <alternativeName>
        <fullName evidence="11">Cysteinyl-tRNA synthetase</fullName>
    </alternativeName>
</protein>
<dbReference type="PANTHER" id="PTHR10890:SF27">
    <property type="entry name" value="CYSTEINE--TRNA LIGASE, MITOCHONDRIAL-RELATED"/>
    <property type="match status" value="1"/>
</dbReference>
<dbReference type="InterPro" id="IPR015803">
    <property type="entry name" value="Cys-tRNA-ligase"/>
</dbReference>
<dbReference type="Pfam" id="PF01406">
    <property type="entry name" value="tRNA-synt_1e"/>
    <property type="match status" value="1"/>
</dbReference>
<keyword evidence="8" id="KW-0067">ATP-binding</keyword>
<evidence type="ECO:0000256" key="10">
    <source>
        <dbReference type="ARBA" id="ARBA00023146"/>
    </source>
</evidence>
<dbReference type="GO" id="GO:0004817">
    <property type="term" value="F:cysteine-tRNA ligase activity"/>
    <property type="evidence" value="ECO:0007669"/>
    <property type="project" value="UniProtKB-EC"/>
</dbReference>
<dbReference type="GO" id="GO:0005524">
    <property type="term" value="F:ATP binding"/>
    <property type="evidence" value="ECO:0007669"/>
    <property type="project" value="UniProtKB-KW"/>
</dbReference>
<comment type="similarity">
    <text evidence="2">Belongs to the class-I aminoacyl-tRNA synthetase family.</text>
</comment>
<sequence>MFCIKKVKHVFFAQNLRKTLFFAKNCCFDLDSDPKTQQKPIGNELRVVNTFSKQKQTVLINGESVNVGNQTANSERLVKIYVCGPTVYDYSHLGHALTYIRFDLFVRALRSVCGLQIITAMNITDIDDKIIAKATHENKSARSVADFYYSAFLDDMSALNVTPANVYLRVTNHICDIVKYINRLQNLGFAYHSPETNDINFESSQFPFYLTTERTEKSLGKRSPADFALWKASKPNEPFWIYTNPKIGSEMFINGRPGWHVECSVLANGIFGSNIDFHYGGRDLKFPHHYNESLCCHAYHKLKDENVCGWAKYWLHSGQLRYANEKMSKSLGNIITIKQFLKNYHFHILRIICIRNHYREDLNFDETLLQEATSIDSKFKHFFSFLNREIDQLCSSEFASFSDDSSHTTEPILNVVRETQLEIERGIADDIDLNRGLEAVLKLMKLFQALPRHTFLDLIIVGNFIKQWTSVFGFKYDVASDLNFENPKNSIIIERFLKFREEVRQLSAKNLMNMKKTSQIDPDCLKKILSACDEIRRDMKEYGIVIQDTKSVKS</sequence>
<dbReference type="PANTHER" id="PTHR10890">
    <property type="entry name" value="CYSTEINYL-TRNA SYNTHETASE"/>
    <property type="match status" value="1"/>
</dbReference>
<gene>
    <name evidence="20" type="ORF">B4U79_16552</name>
</gene>
<dbReference type="InterPro" id="IPR009080">
    <property type="entry name" value="tRNAsynth_Ia_anticodon-bd"/>
</dbReference>
<evidence type="ECO:0000256" key="12">
    <source>
        <dbReference type="ARBA" id="ARBA00043868"/>
    </source>
</evidence>
<comment type="function">
    <text evidence="12">Mitochondrial cysteine-specific aminoacyl-tRNA synthetase that catalyzes the ATP-dependent ligation of cysteine to tRNA(Cys).</text>
</comment>
<keyword evidence="10" id="KW-0030">Aminoacyl-tRNA synthetase</keyword>
<name>A0A3S3NW80_9ACAR</name>
<evidence type="ECO:0000256" key="4">
    <source>
        <dbReference type="ARBA" id="ARBA00022598"/>
    </source>
</evidence>
<comment type="catalytic activity">
    <reaction evidence="15">
        <text>2 L-cysteine = S-sulfanyl-L-cysteine + L-alanine</text>
        <dbReference type="Rhea" id="RHEA:78543"/>
        <dbReference type="ChEBI" id="CHEBI:35235"/>
        <dbReference type="ChEBI" id="CHEBI:57972"/>
        <dbReference type="ChEBI" id="CHEBI:58591"/>
    </reaction>
    <physiologicalReaction direction="left-to-right" evidence="15">
        <dbReference type="Rhea" id="RHEA:78544"/>
    </physiologicalReaction>
</comment>